<dbReference type="GO" id="GO:0003677">
    <property type="term" value="F:DNA binding"/>
    <property type="evidence" value="ECO:0007669"/>
    <property type="project" value="UniProtKB-KW"/>
</dbReference>
<keyword evidence="3" id="KW-0804">Transcription</keyword>
<dbReference type="InterPro" id="IPR036388">
    <property type="entry name" value="WH-like_DNA-bd_sf"/>
</dbReference>
<keyword evidence="1" id="KW-0805">Transcription regulation</keyword>
<evidence type="ECO:0000256" key="3">
    <source>
        <dbReference type="ARBA" id="ARBA00023163"/>
    </source>
</evidence>
<proteinExistence type="predicted"/>
<dbReference type="PANTHER" id="PTHR33154">
    <property type="entry name" value="TRANSCRIPTIONAL REGULATOR, ARSR FAMILY"/>
    <property type="match status" value="1"/>
</dbReference>
<organism evidence="5 6">
    <name type="scientific">Jeotgalibacillus soli</name>
    <dbReference type="NCBI Taxonomy" id="889306"/>
    <lineage>
        <taxon>Bacteria</taxon>
        <taxon>Bacillati</taxon>
        <taxon>Bacillota</taxon>
        <taxon>Bacilli</taxon>
        <taxon>Bacillales</taxon>
        <taxon>Caryophanaceae</taxon>
        <taxon>Jeotgalibacillus</taxon>
    </lineage>
</organism>
<evidence type="ECO:0000259" key="4">
    <source>
        <dbReference type="PROSITE" id="PS50987"/>
    </source>
</evidence>
<dbReference type="InterPro" id="IPR051081">
    <property type="entry name" value="HTH_MetalResp_TranReg"/>
</dbReference>
<sequence>MGQQEVFRTSIPLFQALSDPCRQDIILLLIEQKKLTVNEITKNLPLSRPAVSHHLKILREEQLLNMEQKGTQHYYSLTLEGMINQLKSFLNTMENHCL</sequence>
<dbReference type="PROSITE" id="PS50987">
    <property type="entry name" value="HTH_ARSR_2"/>
    <property type="match status" value="1"/>
</dbReference>
<dbReference type="STRING" id="889306.KP78_38860"/>
<evidence type="ECO:0000256" key="1">
    <source>
        <dbReference type="ARBA" id="ARBA00023015"/>
    </source>
</evidence>
<dbReference type="OrthoDB" id="9799175at2"/>
<feature type="domain" description="HTH arsR-type" evidence="4">
    <location>
        <begin position="2"/>
        <end position="98"/>
    </location>
</feature>
<reference evidence="5 6" key="1">
    <citation type="submission" date="2015-01" db="EMBL/GenBank/DDBJ databases">
        <title>Genome sequencing of Jeotgalibacillus soli.</title>
        <authorList>
            <person name="Goh K.M."/>
            <person name="Chan K.-G."/>
            <person name="Yaakop A.S."/>
            <person name="Ee R."/>
            <person name="Gan H.M."/>
            <person name="Chan C.S."/>
        </authorList>
    </citation>
    <scope>NUCLEOTIDE SEQUENCE [LARGE SCALE GENOMIC DNA]</scope>
    <source>
        <strain evidence="5 6">P9</strain>
    </source>
</reference>
<dbReference type="AlphaFoldDB" id="A0A0C2VF76"/>
<dbReference type="RefSeq" id="WP_041091080.1">
    <property type="nucleotide sequence ID" value="NZ_JXRP01000022.1"/>
</dbReference>
<comment type="caution">
    <text evidence="5">The sequence shown here is derived from an EMBL/GenBank/DDBJ whole genome shotgun (WGS) entry which is preliminary data.</text>
</comment>
<keyword evidence="2" id="KW-0238">DNA-binding</keyword>
<dbReference type="Proteomes" id="UP000031938">
    <property type="component" value="Unassembled WGS sequence"/>
</dbReference>
<dbReference type="Gene3D" id="1.10.10.10">
    <property type="entry name" value="Winged helix-like DNA-binding domain superfamily/Winged helix DNA-binding domain"/>
    <property type="match status" value="1"/>
</dbReference>
<evidence type="ECO:0000256" key="2">
    <source>
        <dbReference type="ARBA" id="ARBA00023125"/>
    </source>
</evidence>
<accession>A0A0C2VF76</accession>
<dbReference type="EMBL" id="JXRP01000022">
    <property type="protein sequence ID" value="KIL42663.1"/>
    <property type="molecule type" value="Genomic_DNA"/>
</dbReference>
<dbReference type="SUPFAM" id="SSF46785">
    <property type="entry name" value="Winged helix' DNA-binding domain"/>
    <property type="match status" value="1"/>
</dbReference>
<gene>
    <name evidence="5" type="ORF">KP78_38860</name>
</gene>
<evidence type="ECO:0000313" key="6">
    <source>
        <dbReference type="Proteomes" id="UP000031938"/>
    </source>
</evidence>
<dbReference type="PATRIC" id="fig|889306.3.peg.3903"/>
<dbReference type="NCBIfam" id="NF033788">
    <property type="entry name" value="HTH_metalloreg"/>
    <property type="match status" value="1"/>
</dbReference>
<dbReference type="SMART" id="SM00418">
    <property type="entry name" value="HTH_ARSR"/>
    <property type="match status" value="1"/>
</dbReference>
<dbReference type="GO" id="GO:0003700">
    <property type="term" value="F:DNA-binding transcription factor activity"/>
    <property type="evidence" value="ECO:0007669"/>
    <property type="project" value="InterPro"/>
</dbReference>
<keyword evidence="6" id="KW-1185">Reference proteome</keyword>
<protein>
    <submittedName>
        <fullName evidence="5">ArsR family transcriptional regulator</fullName>
    </submittedName>
</protein>
<dbReference type="PANTHER" id="PTHR33154:SF33">
    <property type="entry name" value="TRANSCRIPTIONAL REPRESSOR SDPR"/>
    <property type="match status" value="1"/>
</dbReference>
<dbReference type="PRINTS" id="PR00778">
    <property type="entry name" value="HTHARSR"/>
</dbReference>
<dbReference type="Pfam" id="PF01022">
    <property type="entry name" value="HTH_5"/>
    <property type="match status" value="1"/>
</dbReference>
<name>A0A0C2VF76_9BACL</name>
<dbReference type="InterPro" id="IPR001845">
    <property type="entry name" value="HTH_ArsR_DNA-bd_dom"/>
</dbReference>
<dbReference type="InterPro" id="IPR036390">
    <property type="entry name" value="WH_DNA-bd_sf"/>
</dbReference>
<dbReference type="InterPro" id="IPR011991">
    <property type="entry name" value="ArsR-like_HTH"/>
</dbReference>
<evidence type="ECO:0000313" key="5">
    <source>
        <dbReference type="EMBL" id="KIL42663.1"/>
    </source>
</evidence>
<dbReference type="CDD" id="cd00090">
    <property type="entry name" value="HTH_ARSR"/>
    <property type="match status" value="1"/>
</dbReference>